<feature type="compositionally biased region" description="Basic and acidic residues" evidence="4">
    <location>
        <begin position="96"/>
        <end position="105"/>
    </location>
</feature>
<dbReference type="EMBL" id="CAEKKB010000007">
    <property type="protein sequence ID" value="CAB4318539.1"/>
    <property type="molecule type" value="Genomic_DNA"/>
</dbReference>
<dbReference type="GO" id="GO:0005634">
    <property type="term" value="C:nucleus"/>
    <property type="evidence" value="ECO:0007669"/>
    <property type="project" value="UniProtKB-SubCell"/>
</dbReference>
<keyword evidence="2" id="KW-0238">DNA-binding</keyword>
<accession>A0A6J5XY10</accession>
<evidence type="ECO:0000259" key="6">
    <source>
        <dbReference type="PROSITE" id="PS51294"/>
    </source>
</evidence>
<dbReference type="GO" id="GO:0006355">
    <property type="term" value="P:regulation of DNA-templated transcription"/>
    <property type="evidence" value="ECO:0007669"/>
    <property type="project" value="TreeGrafter"/>
</dbReference>
<evidence type="ECO:0000256" key="3">
    <source>
        <dbReference type="ARBA" id="ARBA00023242"/>
    </source>
</evidence>
<dbReference type="GO" id="GO:0000976">
    <property type="term" value="F:transcription cis-regulatory region binding"/>
    <property type="evidence" value="ECO:0007669"/>
    <property type="project" value="TreeGrafter"/>
</dbReference>
<dbReference type="Pfam" id="PF00249">
    <property type="entry name" value="Myb_DNA-binding"/>
    <property type="match status" value="1"/>
</dbReference>
<feature type="domain" description="HTH myb-type" evidence="6">
    <location>
        <begin position="45"/>
        <end position="94"/>
    </location>
</feature>
<keyword evidence="8" id="KW-1185">Reference proteome</keyword>
<keyword evidence="3" id="KW-0539">Nucleus</keyword>
<feature type="domain" description="Myb-like" evidence="5">
    <location>
        <begin position="45"/>
        <end position="90"/>
    </location>
</feature>
<evidence type="ECO:0000256" key="1">
    <source>
        <dbReference type="ARBA" id="ARBA00004123"/>
    </source>
</evidence>
<sequence length="231" mass="26642">MILWRSTCFPLESLKNTKVIIRRSTWEMLLPMRTRITSKLALRIRGNISADEEDLIVRLHKLLGNRWSLIAGRIPGRTDNEIKNYWNTHLNKRSSSDQELLEHHKPSINPKNQHNEKGLIPSDQSHKAKAIRPKYFKCTKVVWASHRIFKMTKIIKSWLTQQIILILLAKQYGNPASPNEGMASGYGGELLEGYSPIIADVDPFEPNIDGEVAFNALSSFMNIEDYQYWIN</sequence>
<dbReference type="PROSITE" id="PS50090">
    <property type="entry name" value="MYB_LIKE"/>
    <property type="match status" value="1"/>
</dbReference>
<protein>
    <submittedName>
        <fullName evidence="7">Uncharacterized protein</fullName>
    </submittedName>
</protein>
<dbReference type="AlphaFoldDB" id="A0A6J5XY10"/>
<dbReference type="InterPro" id="IPR001005">
    <property type="entry name" value="SANT/Myb"/>
</dbReference>
<dbReference type="PANTHER" id="PTHR47998:SF83">
    <property type="entry name" value="TRANSCRIPTION FACTOR TT2"/>
    <property type="match status" value="1"/>
</dbReference>
<dbReference type="PANTHER" id="PTHR47998">
    <property type="entry name" value="TRANSCRIPTION FACTOR MYB51-LIKE ISOFORM X1"/>
    <property type="match status" value="1"/>
</dbReference>
<reference evidence="8" key="1">
    <citation type="journal article" date="2020" name="Genome Biol.">
        <title>Gamete binning: chromosome-level and haplotype-resolved genome assembly enabled by high-throughput single-cell sequencing of gamete genomes.</title>
        <authorList>
            <person name="Campoy J.A."/>
            <person name="Sun H."/>
            <person name="Goel M."/>
            <person name="Jiao W.-B."/>
            <person name="Folz-Donahue K."/>
            <person name="Wang N."/>
            <person name="Rubio M."/>
            <person name="Liu C."/>
            <person name="Kukat C."/>
            <person name="Ruiz D."/>
            <person name="Huettel B."/>
            <person name="Schneeberger K."/>
        </authorList>
    </citation>
    <scope>NUCLEOTIDE SEQUENCE [LARGE SCALE GENOMIC DNA]</scope>
    <source>
        <strain evidence="8">cv. Rojo Pasion</strain>
    </source>
</reference>
<gene>
    <name evidence="7" type="ORF">ORAREDHAP_LOCUS45612</name>
</gene>
<dbReference type="InterPro" id="IPR015495">
    <property type="entry name" value="Myb_TF_plants"/>
</dbReference>
<evidence type="ECO:0000313" key="8">
    <source>
        <dbReference type="Proteomes" id="UP000507245"/>
    </source>
</evidence>
<dbReference type="Gene3D" id="1.10.10.60">
    <property type="entry name" value="Homeodomain-like"/>
    <property type="match status" value="1"/>
</dbReference>
<dbReference type="CDD" id="cd00167">
    <property type="entry name" value="SANT"/>
    <property type="match status" value="1"/>
</dbReference>
<proteinExistence type="predicted"/>
<dbReference type="Proteomes" id="UP000507245">
    <property type="component" value="Unassembled WGS sequence"/>
</dbReference>
<evidence type="ECO:0000256" key="4">
    <source>
        <dbReference type="SAM" id="MobiDB-lite"/>
    </source>
</evidence>
<organism evidence="7 8">
    <name type="scientific">Prunus armeniaca</name>
    <name type="common">Apricot</name>
    <name type="synonym">Armeniaca vulgaris</name>
    <dbReference type="NCBI Taxonomy" id="36596"/>
    <lineage>
        <taxon>Eukaryota</taxon>
        <taxon>Viridiplantae</taxon>
        <taxon>Streptophyta</taxon>
        <taxon>Embryophyta</taxon>
        <taxon>Tracheophyta</taxon>
        <taxon>Spermatophyta</taxon>
        <taxon>Magnoliopsida</taxon>
        <taxon>eudicotyledons</taxon>
        <taxon>Gunneridae</taxon>
        <taxon>Pentapetalae</taxon>
        <taxon>rosids</taxon>
        <taxon>fabids</taxon>
        <taxon>Rosales</taxon>
        <taxon>Rosaceae</taxon>
        <taxon>Amygdaloideae</taxon>
        <taxon>Amygdaleae</taxon>
        <taxon>Prunus</taxon>
    </lineage>
</organism>
<dbReference type="OrthoDB" id="2143914at2759"/>
<evidence type="ECO:0000313" key="7">
    <source>
        <dbReference type="EMBL" id="CAB4318539.1"/>
    </source>
</evidence>
<dbReference type="PROSITE" id="PS51294">
    <property type="entry name" value="HTH_MYB"/>
    <property type="match status" value="1"/>
</dbReference>
<dbReference type="GO" id="GO:0030154">
    <property type="term" value="P:cell differentiation"/>
    <property type="evidence" value="ECO:0007669"/>
    <property type="project" value="TreeGrafter"/>
</dbReference>
<name>A0A6J5XY10_PRUAR</name>
<evidence type="ECO:0000256" key="2">
    <source>
        <dbReference type="ARBA" id="ARBA00023125"/>
    </source>
</evidence>
<evidence type="ECO:0000259" key="5">
    <source>
        <dbReference type="PROSITE" id="PS50090"/>
    </source>
</evidence>
<dbReference type="SMART" id="SM00717">
    <property type="entry name" value="SANT"/>
    <property type="match status" value="1"/>
</dbReference>
<dbReference type="SUPFAM" id="SSF46689">
    <property type="entry name" value="Homeodomain-like"/>
    <property type="match status" value="1"/>
</dbReference>
<dbReference type="InterPro" id="IPR017930">
    <property type="entry name" value="Myb_dom"/>
</dbReference>
<comment type="subcellular location">
    <subcellularLocation>
        <location evidence="1">Nucleus</location>
    </subcellularLocation>
</comment>
<feature type="region of interest" description="Disordered" evidence="4">
    <location>
        <begin position="96"/>
        <end position="126"/>
    </location>
</feature>
<dbReference type="InterPro" id="IPR009057">
    <property type="entry name" value="Homeodomain-like_sf"/>
</dbReference>